<dbReference type="InterPro" id="IPR019121">
    <property type="entry name" value="CRISPR-assoc_CXXC-CXXC_dom"/>
</dbReference>
<feature type="domain" description="CRISPR-associated protein CXXC-CXXC" evidence="1">
    <location>
        <begin position="223"/>
        <end position="284"/>
    </location>
</feature>
<evidence type="ECO:0000259" key="1">
    <source>
        <dbReference type="Pfam" id="PF09706"/>
    </source>
</evidence>
<dbReference type="Proteomes" id="UP000467132">
    <property type="component" value="Unassembled WGS sequence"/>
</dbReference>
<dbReference type="RefSeq" id="WP_160196667.1">
    <property type="nucleotide sequence ID" value="NZ_QXXA01000005.1"/>
</dbReference>
<comment type="caution">
    <text evidence="2">The sequence shown here is derived from an EMBL/GenBank/DDBJ whole genome shotgun (WGS) entry which is preliminary data.</text>
</comment>
<protein>
    <submittedName>
        <fullName evidence="2">Type I-B CRISPR-associated protein Cas8b1/Cst1</fullName>
    </submittedName>
</protein>
<dbReference type="EMBL" id="QXXA01000005">
    <property type="protein sequence ID" value="NBI06184.1"/>
    <property type="molecule type" value="Genomic_DNA"/>
</dbReference>
<organism evidence="2 3">
    <name type="scientific">Senegalia massiliensis</name>
    <dbReference type="NCBI Taxonomy" id="1720316"/>
    <lineage>
        <taxon>Bacteria</taxon>
        <taxon>Bacillati</taxon>
        <taxon>Bacillota</taxon>
        <taxon>Clostridia</taxon>
        <taxon>Eubacteriales</taxon>
        <taxon>Clostridiaceae</taxon>
        <taxon>Senegalia</taxon>
    </lineage>
</organism>
<dbReference type="AlphaFoldDB" id="A0A845QW06"/>
<dbReference type="CDD" id="cd09754">
    <property type="entry name" value="Cas8a1_I-A"/>
    <property type="match status" value="1"/>
</dbReference>
<evidence type="ECO:0000313" key="2">
    <source>
        <dbReference type="EMBL" id="NBI06184.1"/>
    </source>
</evidence>
<reference evidence="2 3" key="1">
    <citation type="submission" date="2018-08" db="EMBL/GenBank/DDBJ databases">
        <title>Murine metabolic-syndrome-specific gut microbial biobank.</title>
        <authorList>
            <person name="Liu C."/>
        </authorList>
    </citation>
    <scope>NUCLEOTIDE SEQUENCE [LARGE SCALE GENOMIC DNA]</scope>
    <source>
        <strain evidence="2 3">583</strain>
    </source>
</reference>
<dbReference type="OrthoDB" id="5540852at2"/>
<dbReference type="InterPro" id="IPR010180">
    <property type="entry name" value="CRISPR-assoc_prot_CXXC-CXXC"/>
</dbReference>
<dbReference type="Pfam" id="PF09706">
    <property type="entry name" value="Cas_CXXC_CXXC"/>
    <property type="match status" value="1"/>
</dbReference>
<evidence type="ECO:0000313" key="3">
    <source>
        <dbReference type="Proteomes" id="UP000467132"/>
    </source>
</evidence>
<proteinExistence type="predicted"/>
<name>A0A845QW06_9CLOT</name>
<accession>A0A845QW06</accession>
<dbReference type="NCBIfam" id="TIGR01908">
    <property type="entry name" value="cas_CXXC_CXXC"/>
    <property type="match status" value="1"/>
</dbReference>
<keyword evidence="3" id="KW-1185">Reference proteome</keyword>
<sequence>MSEKIKVEMNDWLFNAGIIGFVNILEHSGDKVEKYDNYIEFKEEVLDDFEEKYFKYLIDTYEKQLSWNKIVSYRPIIEHFKEEGLDQFNKDNLERLNSYIKDVKYYTKSASYKAAYNLIESNKNVIELSKSLKTIKVRKKDTIESVLEKVNYSHQILEEIIDYMDNPSHKKYLAGKNVIYTIVKNSWNGISFLNPQTKEKNIYIDFKEYFVKPTTEYIEIDKSKYKYNCFNCDNQIKDLKNHYGFLNNIGFDVDKKASHVWKFNNDAAMCPICKLIYSCTPAGIMYVYNRGIFINDNINIASLINTNNKIKYEINNEEKISSGSTYKALMNSLAQKYNNKIKYEISDIQVIRYEDENYRFNILSKQMLNILNNTSEDLSKLINSGYKEINTYFNIYELVIDRLFNNQNLFTLVHKLLIFKLSSPNNCRFNNLHIKRVLNINKKFMEGMGFMNVKEKDIIKSASGSGYYLREKYRQKGAVDKLSGISYRLLNAIKTNNKDMFMDTLLNCYLYAQKSVPKIFLDALKDEENFKNIGYAFVTGLIEGKENGGDNNAK</sequence>
<gene>
    <name evidence="2" type="primary">cas8a1</name>
    <name evidence="2" type="ORF">D3Z33_04830</name>
</gene>